<dbReference type="Pfam" id="PF01522">
    <property type="entry name" value="Polysacc_deac_1"/>
    <property type="match status" value="1"/>
</dbReference>
<evidence type="ECO:0000259" key="4">
    <source>
        <dbReference type="PROSITE" id="PS51677"/>
    </source>
</evidence>
<name>A0ABR9MX99_9MICO</name>
<reference evidence="5 6" key="1">
    <citation type="submission" date="2020-10" db="EMBL/GenBank/DDBJ databases">
        <title>Myceligenerans pegani sp. nov., an endophytic actinomycete isolated from Peganum harmala L. in Xinjiang, China.</title>
        <authorList>
            <person name="Xin L."/>
        </authorList>
    </citation>
    <scope>NUCLEOTIDE SEQUENCE [LARGE SCALE GENOMIC DNA]</scope>
    <source>
        <strain evidence="5 6">TRM65318</strain>
    </source>
</reference>
<protein>
    <submittedName>
        <fullName evidence="5">Polysaccharide deacetylase family protein</fullName>
    </submittedName>
</protein>
<dbReference type="SUPFAM" id="SSF88713">
    <property type="entry name" value="Glycoside hydrolase/deacetylase"/>
    <property type="match status" value="1"/>
</dbReference>
<dbReference type="PANTHER" id="PTHR10587:SF133">
    <property type="entry name" value="CHITIN DEACETYLASE 1-RELATED"/>
    <property type="match status" value="1"/>
</dbReference>
<organism evidence="5 6">
    <name type="scientific">Myceligenerans pegani</name>
    <dbReference type="NCBI Taxonomy" id="2776917"/>
    <lineage>
        <taxon>Bacteria</taxon>
        <taxon>Bacillati</taxon>
        <taxon>Actinomycetota</taxon>
        <taxon>Actinomycetes</taxon>
        <taxon>Micrococcales</taxon>
        <taxon>Promicromonosporaceae</taxon>
        <taxon>Myceligenerans</taxon>
    </lineage>
</organism>
<keyword evidence="6" id="KW-1185">Reference proteome</keyword>
<keyword evidence="2" id="KW-0378">Hydrolase</keyword>
<dbReference type="PROSITE" id="PS51677">
    <property type="entry name" value="NODB"/>
    <property type="match status" value="1"/>
</dbReference>
<comment type="caution">
    <text evidence="5">The sequence shown here is derived from an EMBL/GenBank/DDBJ whole genome shotgun (WGS) entry which is preliminary data.</text>
</comment>
<proteinExistence type="predicted"/>
<dbReference type="CDD" id="cd10954">
    <property type="entry name" value="CE4_CtAXE_like"/>
    <property type="match status" value="1"/>
</dbReference>
<evidence type="ECO:0000256" key="3">
    <source>
        <dbReference type="SAM" id="MobiDB-lite"/>
    </source>
</evidence>
<dbReference type="InterPro" id="IPR050248">
    <property type="entry name" value="Polysacc_deacetylase_ArnD"/>
</dbReference>
<evidence type="ECO:0000313" key="5">
    <source>
        <dbReference type="EMBL" id="MBE1875681.1"/>
    </source>
</evidence>
<keyword evidence="1" id="KW-0479">Metal-binding</keyword>
<feature type="compositionally biased region" description="Low complexity" evidence="3">
    <location>
        <begin position="60"/>
        <end position="83"/>
    </location>
</feature>
<evidence type="ECO:0000256" key="1">
    <source>
        <dbReference type="ARBA" id="ARBA00022723"/>
    </source>
</evidence>
<evidence type="ECO:0000256" key="2">
    <source>
        <dbReference type="ARBA" id="ARBA00022801"/>
    </source>
</evidence>
<dbReference type="PANTHER" id="PTHR10587">
    <property type="entry name" value="GLYCOSYL TRANSFERASE-RELATED"/>
    <property type="match status" value="1"/>
</dbReference>
<dbReference type="InterPro" id="IPR011330">
    <property type="entry name" value="Glyco_hydro/deAcase_b/a-brl"/>
</dbReference>
<dbReference type="InterPro" id="IPR002509">
    <property type="entry name" value="NODB_dom"/>
</dbReference>
<sequence length="275" mass="29078">MSFTREGALRIDFDRSTVGVPPGGRYQVILPGATVAPWLSGFGERVQEQAVSPSGRLDLGAPAPTATPSAAAAPTPEASAPGADTTDCSKVRCIALTFDDGPAVPETATLLEYLAEYEARATFFVVGQNAAAHPEALRAEAAAGHEIGNHSWNHPDLTQLTAAEVASQLQRTSAAIKAATGEEPTLFRPPYGAIDDAVRSATDLSPVLWDVDPEDWRYRDSARVAQTVIAQAGPNEVILLHDIHPTSVAAVPEILRTLSAQGYHFVTVSHLRATL</sequence>
<dbReference type="Proteomes" id="UP000625527">
    <property type="component" value="Unassembled WGS sequence"/>
</dbReference>
<dbReference type="EMBL" id="JADAQT010000067">
    <property type="protein sequence ID" value="MBE1875681.1"/>
    <property type="molecule type" value="Genomic_DNA"/>
</dbReference>
<accession>A0ABR9MX99</accession>
<evidence type="ECO:0000313" key="6">
    <source>
        <dbReference type="Proteomes" id="UP000625527"/>
    </source>
</evidence>
<gene>
    <name evidence="5" type="ORF">IHE71_08155</name>
</gene>
<feature type="region of interest" description="Disordered" evidence="3">
    <location>
        <begin position="50"/>
        <end position="85"/>
    </location>
</feature>
<feature type="domain" description="NodB homology" evidence="4">
    <location>
        <begin position="92"/>
        <end position="266"/>
    </location>
</feature>
<dbReference type="Gene3D" id="3.20.20.370">
    <property type="entry name" value="Glycoside hydrolase/deacetylase"/>
    <property type="match status" value="1"/>
</dbReference>